<dbReference type="PANTHER" id="PTHR12653">
    <property type="entry name" value="NADH-UBIQUINONE OXIDOREDUCTASE 13 KD-B SUBUNIT"/>
    <property type="match status" value="1"/>
</dbReference>
<name>K0R0U6_THAOC</name>
<evidence type="ECO:0000256" key="7">
    <source>
        <dbReference type="ARBA" id="ARBA00023128"/>
    </source>
</evidence>
<evidence type="ECO:0000313" key="10">
    <source>
        <dbReference type="EMBL" id="EJK45330.1"/>
    </source>
</evidence>
<keyword evidence="11" id="KW-1185">Reference proteome</keyword>
<evidence type="ECO:0000256" key="8">
    <source>
        <dbReference type="ARBA" id="ARBA00023136"/>
    </source>
</evidence>
<accession>K0R0U6</accession>
<feature type="compositionally biased region" description="Acidic residues" evidence="9">
    <location>
        <begin position="185"/>
        <end position="195"/>
    </location>
</feature>
<dbReference type="AlphaFoldDB" id="K0R0U6"/>
<dbReference type="Proteomes" id="UP000266841">
    <property type="component" value="Unassembled WGS sequence"/>
</dbReference>
<dbReference type="GO" id="GO:0005743">
    <property type="term" value="C:mitochondrial inner membrane"/>
    <property type="evidence" value="ECO:0007669"/>
    <property type="project" value="UniProtKB-SubCell"/>
</dbReference>
<dbReference type="eggNOG" id="ENOG502STZ0">
    <property type="taxonomic scope" value="Eukaryota"/>
</dbReference>
<comment type="similarity">
    <text evidence="2">Belongs to the complex I NDUFA5 subunit family.</text>
</comment>
<protein>
    <submittedName>
        <fullName evidence="10">Uncharacterized protein</fullName>
    </submittedName>
</protein>
<keyword evidence="8" id="KW-0472">Membrane</keyword>
<keyword evidence="3" id="KW-0813">Transport</keyword>
<evidence type="ECO:0000256" key="1">
    <source>
        <dbReference type="ARBA" id="ARBA00004443"/>
    </source>
</evidence>
<evidence type="ECO:0000256" key="2">
    <source>
        <dbReference type="ARBA" id="ARBA00010261"/>
    </source>
</evidence>
<reference evidence="10 11" key="1">
    <citation type="journal article" date="2012" name="Genome Biol.">
        <title>Genome and low-iron response of an oceanic diatom adapted to chronic iron limitation.</title>
        <authorList>
            <person name="Lommer M."/>
            <person name="Specht M."/>
            <person name="Roy A.S."/>
            <person name="Kraemer L."/>
            <person name="Andreson R."/>
            <person name="Gutowska M.A."/>
            <person name="Wolf J."/>
            <person name="Bergner S.V."/>
            <person name="Schilhabel M.B."/>
            <person name="Klostermeier U.C."/>
            <person name="Beiko R.G."/>
            <person name="Rosenstiel P."/>
            <person name="Hippler M."/>
            <person name="Laroche J."/>
        </authorList>
    </citation>
    <scope>NUCLEOTIDE SEQUENCE [LARGE SCALE GENOMIC DNA]</scope>
    <source>
        <strain evidence="10 11">CCMP1005</strain>
    </source>
</reference>
<comment type="caution">
    <text evidence="10">The sequence shown here is derived from an EMBL/GenBank/DDBJ whole genome shotgun (WGS) entry which is preliminary data.</text>
</comment>
<evidence type="ECO:0000256" key="5">
    <source>
        <dbReference type="ARBA" id="ARBA00022792"/>
    </source>
</evidence>
<comment type="subcellular location">
    <subcellularLocation>
        <location evidence="1">Mitochondrion inner membrane</location>
        <topology evidence="1">Peripheral membrane protein</topology>
        <orientation evidence="1">Matrix side</orientation>
    </subcellularLocation>
</comment>
<evidence type="ECO:0000256" key="4">
    <source>
        <dbReference type="ARBA" id="ARBA00022660"/>
    </source>
</evidence>
<dbReference type="Pfam" id="PF04716">
    <property type="entry name" value="ETC_C1_NDUFA5"/>
    <property type="match status" value="1"/>
</dbReference>
<gene>
    <name evidence="10" type="ORF">THAOC_36062</name>
</gene>
<feature type="region of interest" description="Disordered" evidence="9">
    <location>
        <begin position="173"/>
        <end position="195"/>
    </location>
</feature>
<keyword evidence="4" id="KW-0679">Respiratory chain</keyword>
<sequence>MPVEMLVCYTSAFLKRRKGVGSCWFDLPPDDCNIQVTRQQSIDVTLCPQSILSNDAETCVPPQVGIDVDHEAVPKMIVKYQALLDKMEASDMPADAQYRINVEKICRYRIKAAQENLDDPEKVEELCNCGQVEELVIQVLKHNFQADNEMIVLDMYLRNRWWELVKPVEIEFDPEDADGGHGDVEWGDAPDDDKK</sequence>
<dbReference type="OMA" id="VEELCNC"/>
<keyword evidence="7" id="KW-0496">Mitochondrion</keyword>
<evidence type="ECO:0000256" key="6">
    <source>
        <dbReference type="ARBA" id="ARBA00022982"/>
    </source>
</evidence>
<dbReference type="PANTHER" id="PTHR12653:SF0">
    <property type="entry name" value="NADH DEHYDROGENASE [UBIQUINONE] 1 ALPHA SUBCOMPLEX SUBUNIT 5"/>
    <property type="match status" value="1"/>
</dbReference>
<evidence type="ECO:0000256" key="9">
    <source>
        <dbReference type="SAM" id="MobiDB-lite"/>
    </source>
</evidence>
<keyword evidence="5" id="KW-0999">Mitochondrion inner membrane</keyword>
<organism evidence="10 11">
    <name type="scientific">Thalassiosira oceanica</name>
    <name type="common">Marine diatom</name>
    <dbReference type="NCBI Taxonomy" id="159749"/>
    <lineage>
        <taxon>Eukaryota</taxon>
        <taxon>Sar</taxon>
        <taxon>Stramenopiles</taxon>
        <taxon>Ochrophyta</taxon>
        <taxon>Bacillariophyta</taxon>
        <taxon>Coscinodiscophyceae</taxon>
        <taxon>Thalassiosirophycidae</taxon>
        <taxon>Thalassiosirales</taxon>
        <taxon>Thalassiosiraceae</taxon>
        <taxon>Thalassiosira</taxon>
    </lineage>
</organism>
<dbReference type="InterPro" id="IPR006806">
    <property type="entry name" value="NDUFA5"/>
</dbReference>
<evidence type="ECO:0000256" key="3">
    <source>
        <dbReference type="ARBA" id="ARBA00022448"/>
    </source>
</evidence>
<dbReference type="GO" id="GO:0022904">
    <property type="term" value="P:respiratory electron transport chain"/>
    <property type="evidence" value="ECO:0007669"/>
    <property type="project" value="InterPro"/>
</dbReference>
<evidence type="ECO:0000313" key="11">
    <source>
        <dbReference type="Proteomes" id="UP000266841"/>
    </source>
</evidence>
<keyword evidence="6" id="KW-0249">Electron transport</keyword>
<dbReference type="EMBL" id="AGNL01048597">
    <property type="protein sequence ID" value="EJK45330.1"/>
    <property type="molecule type" value="Genomic_DNA"/>
</dbReference>
<proteinExistence type="inferred from homology"/>
<dbReference type="OrthoDB" id="286811at2759"/>